<dbReference type="EMBL" id="AOLG01000031">
    <property type="protein sequence ID" value="ELZ68891.1"/>
    <property type="molecule type" value="Genomic_DNA"/>
</dbReference>
<keyword evidence="1" id="KW-0472">Membrane</keyword>
<sequence length="79" mass="8558">MARVVRVCAVLLVWSPFVAVRTVVVRCFSVVSVFGFGLAVPVLGLVLVMGVFVCVLGFRGGLIRRSVCFVLRRMGMLLG</sequence>
<keyword evidence="1" id="KW-1133">Transmembrane helix</keyword>
<dbReference type="PATRIC" id="fig|1227461.3.peg.2154"/>
<feature type="transmembrane region" description="Helical" evidence="1">
    <location>
        <begin position="29"/>
        <end position="56"/>
    </location>
</feature>
<protein>
    <submittedName>
        <fullName evidence="2">Uncharacterized protein</fullName>
    </submittedName>
</protein>
<evidence type="ECO:0000313" key="2">
    <source>
        <dbReference type="EMBL" id="ELZ68891.1"/>
    </source>
</evidence>
<gene>
    <name evidence="2" type="ORF">C457_10786</name>
</gene>
<evidence type="ECO:0000256" key="1">
    <source>
        <dbReference type="SAM" id="Phobius"/>
    </source>
</evidence>
<name>M0G9E2_HALPT</name>
<dbReference type="Proteomes" id="UP000011559">
    <property type="component" value="Unassembled WGS sequence"/>
</dbReference>
<accession>M0G9E2</accession>
<organism evidence="2 3">
    <name type="scientific">Haloferax prahovense (strain DSM 18310 / JCM 13924 / TL6)</name>
    <dbReference type="NCBI Taxonomy" id="1227461"/>
    <lineage>
        <taxon>Archaea</taxon>
        <taxon>Methanobacteriati</taxon>
        <taxon>Methanobacteriota</taxon>
        <taxon>Stenosarchaea group</taxon>
        <taxon>Halobacteria</taxon>
        <taxon>Halobacteriales</taxon>
        <taxon>Haloferacaceae</taxon>
        <taxon>Haloferax</taxon>
    </lineage>
</organism>
<comment type="caution">
    <text evidence="2">The sequence shown here is derived from an EMBL/GenBank/DDBJ whole genome shotgun (WGS) entry which is preliminary data.</text>
</comment>
<reference evidence="2 3" key="1">
    <citation type="journal article" date="2014" name="PLoS Genet.">
        <title>Phylogenetically driven sequencing of extremely halophilic archaea reveals strategies for static and dynamic osmo-response.</title>
        <authorList>
            <person name="Becker E.A."/>
            <person name="Seitzer P.M."/>
            <person name="Tritt A."/>
            <person name="Larsen D."/>
            <person name="Krusor M."/>
            <person name="Yao A.I."/>
            <person name="Wu D."/>
            <person name="Madern D."/>
            <person name="Eisen J.A."/>
            <person name="Darling A.E."/>
            <person name="Facciotti M.T."/>
        </authorList>
    </citation>
    <scope>NUCLEOTIDE SEQUENCE [LARGE SCALE GENOMIC DNA]</scope>
    <source>
        <strain evidence="3">DSM 18310 / JCM 13924 / TL6</strain>
    </source>
</reference>
<keyword evidence="1" id="KW-0812">Transmembrane</keyword>
<evidence type="ECO:0000313" key="3">
    <source>
        <dbReference type="Proteomes" id="UP000011559"/>
    </source>
</evidence>
<keyword evidence="3" id="KW-1185">Reference proteome</keyword>
<dbReference type="AlphaFoldDB" id="M0G9E2"/>
<proteinExistence type="predicted"/>